<keyword evidence="1" id="KW-1185">Reference proteome</keyword>
<evidence type="ECO:0000313" key="1">
    <source>
        <dbReference type="Proteomes" id="UP000887569"/>
    </source>
</evidence>
<organism evidence="1 3">
    <name type="scientific">Parascaris univalens</name>
    <name type="common">Nematode worm</name>
    <dbReference type="NCBI Taxonomy" id="6257"/>
    <lineage>
        <taxon>Eukaryota</taxon>
        <taxon>Metazoa</taxon>
        <taxon>Ecdysozoa</taxon>
        <taxon>Nematoda</taxon>
        <taxon>Chromadorea</taxon>
        <taxon>Rhabditida</taxon>
        <taxon>Spirurina</taxon>
        <taxon>Ascaridomorpha</taxon>
        <taxon>Ascaridoidea</taxon>
        <taxon>Ascarididae</taxon>
        <taxon>Parascaris</taxon>
    </lineage>
</organism>
<reference evidence="2 3" key="1">
    <citation type="submission" date="2022-11" db="UniProtKB">
        <authorList>
            <consortium name="WormBaseParasite"/>
        </authorList>
    </citation>
    <scope>IDENTIFICATION</scope>
</reference>
<dbReference type="Proteomes" id="UP000887569">
    <property type="component" value="Unplaced"/>
</dbReference>
<protein>
    <submittedName>
        <fullName evidence="2 3">Uncharacterized protein</fullName>
    </submittedName>
</protein>
<dbReference type="AlphaFoldDB" id="A0A915ABV5"/>
<evidence type="ECO:0000313" key="3">
    <source>
        <dbReference type="WBParaSite" id="PgR003_g231_t02"/>
    </source>
</evidence>
<proteinExistence type="predicted"/>
<dbReference type="WBParaSite" id="PgR003_g231_t01">
    <property type="protein sequence ID" value="PgR003_g231_t01"/>
    <property type="gene ID" value="PgR003_g231"/>
</dbReference>
<sequence length="69" mass="8178">MYLNLTYRLRGARVSEAEADRIQMPHSLHLSFTTYWTLRDKILAQLSQRKAFHGDSRRHVIDLTEAKTY</sequence>
<dbReference type="WBParaSite" id="PgR003_g231_t02">
    <property type="protein sequence ID" value="PgR003_g231_t02"/>
    <property type="gene ID" value="PgR003_g231"/>
</dbReference>
<name>A0A915ABV5_PARUN</name>
<accession>A0A915ABV5</accession>
<evidence type="ECO:0000313" key="2">
    <source>
        <dbReference type="WBParaSite" id="PgR003_g231_t01"/>
    </source>
</evidence>